<dbReference type="SMART" id="SM00060">
    <property type="entry name" value="FN3"/>
    <property type="match status" value="1"/>
</dbReference>
<accession>A0A4S4C257</accession>
<protein>
    <submittedName>
        <fullName evidence="3">DUF4434 domain-containing protein</fullName>
    </submittedName>
</protein>
<dbReference type="SUPFAM" id="SSF49785">
    <property type="entry name" value="Galactose-binding domain-like"/>
    <property type="match status" value="2"/>
</dbReference>
<sequence>MKKGFTLGLIGALLLGTIGLSPDRSDAAQTNVLSGIGYTASVAADSGYPDSGGTELTDGAYAAPYLADAAWQGRFNQTSYSFTANLGSAQSIQDFRANFYKYTGAAVQTPTSVQFQYSTDNVAYSTACSLTQQGAGVDIAAVPYACSAASPVNAQYVRLVVGSAASTWSFLDEWEVLSAEAEDTLRLSGTFLQPDLGDVWTNSQWTSEFDDMEDAGMDHLILQWSANSKHNTAVYPSTLSGYAQNTTRDVVGKSLEMGDAYGMDIYMGLQLNEDWFVNYTNDPSWLNDEEDLAIELAEDLWEQYGDHDSFAGWYLSFEVDNWNLPSSTEWQRVADFYDGVATALHTLTPGLPIMISPFYNVSGGLSTSGWQTMWEYILSRADIDIFALQDGVGAAHAVTADLDDWFAATRAAIDNASPSTELWSDVETFNMDAKPMDIKMLVADMDAVAPYVDAYTSFSFNHYMSPQQVNPLYYATYLNYLANGAVESVAPSAPSSLTAAASGSMTVNLSWTASTDAIGVAGYRIYRNNELVYTSYTSATSFSDEQLTPSTTYAYKVMAFDAAGNESAFSSAVSATTGSGTTYSNILSSGKSYVSTLAPSSTYPDTGSAELTNGAFGTTSYSDAAWSGFNTGSPFSFTIDLGSSQTIREVTADFLQVKSVYIFLPSSVTFAVSNDNLSFTTAGTVSKPAVSSSDQTKTYRLTGLSGIAGRYVKVTVAPLSSAWTFVDELQVKN</sequence>
<evidence type="ECO:0000259" key="2">
    <source>
        <dbReference type="PROSITE" id="PS50853"/>
    </source>
</evidence>
<organism evidence="3 4">
    <name type="scientific">Cohnella fermenti</name>
    <dbReference type="NCBI Taxonomy" id="2565925"/>
    <lineage>
        <taxon>Bacteria</taxon>
        <taxon>Bacillati</taxon>
        <taxon>Bacillota</taxon>
        <taxon>Bacilli</taxon>
        <taxon>Bacillales</taxon>
        <taxon>Paenibacillaceae</taxon>
        <taxon>Cohnella</taxon>
    </lineage>
</organism>
<dbReference type="RefSeq" id="WP_136369359.1">
    <property type="nucleotide sequence ID" value="NZ_SSOB01000008.1"/>
</dbReference>
<dbReference type="Pfam" id="PF14488">
    <property type="entry name" value="DUF4434"/>
    <property type="match status" value="1"/>
</dbReference>
<dbReference type="Gene3D" id="2.60.40.10">
    <property type="entry name" value="Immunoglobulins"/>
    <property type="match status" value="1"/>
</dbReference>
<dbReference type="SUPFAM" id="SSF49265">
    <property type="entry name" value="Fibronectin type III"/>
    <property type="match status" value="1"/>
</dbReference>
<dbReference type="AlphaFoldDB" id="A0A4S4C257"/>
<dbReference type="InterPro" id="IPR003961">
    <property type="entry name" value="FN3_dom"/>
</dbReference>
<comment type="caution">
    <text evidence="3">The sequence shown here is derived from an EMBL/GenBank/DDBJ whole genome shotgun (WGS) entry which is preliminary data.</text>
</comment>
<dbReference type="OrthoDB" id="6044697at2"/>
<dbReference type="PROSITE" id="PS50853">
    <property type="entry name" value="FN3"/>
    <property type="match status" value="1"/>
</dbReference>
<evidence type="ECO:0000313" key="4">
    <source>
        <dbReference type="Proteomes" id="UP000310636"/>
    </source>
</evidence>
<dbReference type="InterPro" id="IPR000421">
    <property type="entry name" value="FA58C"/>
</dbReference>
<evidence type="ECO:0000313" key="3">
    <source>
        <dbReference type="EMBL" id="THF81763.1"/>
    </source>
</evidence>
<feature type="domain" description="Fibronectin type-III" evidence="2">
    <location>
        <begin position="493"/>
        <end position="580"/>
    </location>
</feature>
<dbReference type="Gene3D" id="2.60.120.260">
    <property type="entry name" value="Galactose-binding domain-like"/>
    <property type="match status" value="2"/>
</dbReference>
<dbReference type="InterPro" id="IPR008979">
    <property type="entry name" value="Galactose-bd-like_sf"/>
</dbReference>
<dbReference type="InterPro" id="IPR027849">
    <property type="entry name" value="DUF4434"/>
</dbReference>
<evidence type="ECO:0000259" key="1">
    <source>
        <dbReference type="PROSITE" id="PS50022"/>
    </source>
</evidence>
<dbReference type="InterPro" id="IPR036116">
    <property type="entry name" value="FN3_sf"/>
</dbReference>
<dbReference type="Pfam" id="PF00754">
    <property type="entry name" value="F5_F8_type_C"/>
    <property type="match status" value="1"/>
</dbReference>
<gene>
    <name evidence="3" type="ORF">E6C55_08565</name>
</gene>
<dbReference type="InterPro" id="IPR013783">
    <property type="entry name" value="Ig-like_fold"/>
</dbReference>
<dbReference type="InterPro" id="IPR017853">
    <property type="entry name" value="GH"/>
</dbReference>
<dbReference type="PROSITE" id="PS50022">
    <property type="entry name" value="FA58C_3"/>
    <property type="match status" value="1"/>
</dbReference>
<proteinExistence type="predicted"/>
<name>A0A4S4C257_9BACL</name>
<dbReference type="Pfam" id="PF00041">
    <property type="entry name" value="fn3"/>
    <property type="match status" value="1"/>
</dbReference>
<dbReference type="CDD" id="cd00063">
    <property type="entry name" value="FN3"/>
    <property type="match status" value="1"/>
</dbReference>
<dbReference type="Proteomes" id="UP000310636">
    <property type="component" value="Unassembled WGS sequence"/>
</dbReference>
<reference evidence="3 4" key="1">
    <citation type="submission" date="2019-04" db="EMBL/GenBank/DDBJ databases">
        <title>Cohnella sp. nov. isolated from preserved vegetables.</title>
        <authorList>
            <person name="Lin S.-Y."/>
            <person name="Hung M.-H."/>
            <person name="Young C.-C."/>
        </authorList>
    </citation>
    <scope>NUCLEOTIDE SEQUENCE [LARGE SCALE GENOMIC DNA]</scope>
    <source>
        <strain evidence="3 4">CC-MHH1044</strain>
    </source>
</reference>
<keyword evidence="4" id="KW-1185">Reference proteome</keyword>
<dbReference type="SUPFAM" id="SSF51445">
    <property type="entry name" value="(Trans)glycosidases"/>
    <property type="match status" value="1"/>
</dbReference>
<dbReference type="EMBL" id="SSOB01000008">
    <property type="protein sequence ID" value="THF81763.1"/>
    <property type="molecule type" value="Genomic_DNA"/>
</dbReference>
<feature type="domain" description="F5/8 type C" evidence="1">
    <location>
        <begin position="25"/>
        <end position="179"/>
    </location>
</feature>
<dbReference type="Gene3D" id="3.20.20.80">
    <property type="entry name" value="Glycosidases"/>
    <property type="match status" value="1"/>
</dbReference>